<dbReference type="PANTHER" id="PTHR45626">
    <property type="entry name" value="TRANSCRIPTION TERMINATION FACTOR 2-RELATED"/>
    <property type="match status" value="1"/>
</dbReference>
<feature type="compositionally biased region" description="Basic and acidic residues" evidence="4">
    <location>
        <begin position="373"/>
        <end position="399"/>
    </location>
</feature>
<feature type="compositionally biased region" description="Basic and acidic residues" evidence="4">
    <location>
        <begin position="303"/>
        <end position="314"/>
    </location>
</feature>
<dbReference type="InterPro" id="IPR050628">
    <property type="entry name" value="SNF2_RAD54_helicase_TF"/>
</dbReference>
<dbReference type="SMART" id="SM00487">
    <property type="entry name" value="DEXDc"/>
    <property type="match status" value="1"/>
</dbReference>
<evidence type="ECO:0000313" key="7">
    <source>
        <dbReference type="Proteomes" id="UP000242877"/>
    </source>
</evidence>
<evidence type="ECO:0000256" key="2">
    <source>
        <dbReference type="ARBA" id="ARBA00022801"/>
    </source>
</evidence>
<dbReference type="GO" id="GO:0004386">
    <property type="term" value="F:helicase activity"/>
    <property type="evidence" value="ECO:0007669"/>
    <property type="project" value="UniProtKB-KW"/>
</dbReference>
<dbReference type="PROSITE" id="PS51192">
    <property type="entry name" value="HELICASE_ATP_BIND_1"/>
    <property type="match status" value="1"/>
</dbReference>
<feature type="region of interest" description="Disordered" evidence="4">
    <location>
        <begin position="490"/>
        <end position="514"/>
    </location>
</feature>
<dbReference type="InterPro" id="IPR038718">
    <property type="entry name" value="SNF2-like_sf"/>
</dbReference>
<feature type="compositionally biased region" description="Basic and acidic residues" evidence="4">
    <location>
        <begin position="706"/>
        <end position="720"/>
    </location>
</feature>
<dbReference type="OrthoDB" id="423559at2759"/>
<sequence length="789" mass="88464">MVRERQPPRMPGRVSHAPIIISDDDEGESIFEVSTSPMPRADQMRRLDTSRLPAKSRLQQEVDLESSSSDSDIDDSSIMSSKQDEPTQHKQDQKQQIPNEIPAKDGSNKDDNDESLEKFMESLKLAPKPANNASQKPEQQQQKAHIFEARTPGPKPGAPYPILNSAQPNRTQPGNQPKTISYSSVKTITNPLLIPKKKNPPSQEHYRPDPRTHDQPKFGQVSALQSPIAHHRPEQFRQKQSMYGPPQTPASKPQNSGGAVSIFRPTNKTITTPAAPRTIFSSKPTSKKPMSNIDMFTRLTNSRFEKPVTYKSDEFSSGDSDDSDIDGPIDSGDIYTYVDPEKANENLKALLEGALEDEEDKKPRTRSRKKKADKAVDDLAKRLETVKVEEGKDDSKEESPTLQNNIKPADVGVKDDEVEGEDEEEEEDDGTVEGLNIKLLPHQIDGVAWMRDKEIGKKKTRGVHPKGGILADDMGLGKTVQSIALILTNPRPPVDKEPVKEKEKGKGKKKKGLSPDVGKGTLIIAPLALIKQWEGEIESRVERSHRLLTCVYHGPQKNKYSDELHKYDVVITTYGTLSAEHAAWGKETIKKGIFKNTWYRIILDEAHTIKNRNAKATQAACALDSEYRWCLTGTPMQNNLEELQSLIHFLRIKPYENLTTFKEQIIKPLNNGRGTLAIRRLQVVLKAFMKRRTKDVLKEGGGLHGNKPEKKDAESGVEKKPSGGFKIVNREVIKIAAEFTPEEREFYDRLQHRTDKTLEKMAGSKLNYATRCRSAIDVLKTLSAFVIIN</sequence>
<dbReference type="GO" id="GO:0008094">
    <property type="term" value="F:ATP-dependent activity, acting on DNA"/>
    <property type="evidence" value="ECO:0007669"/>
    <property type="project" value="TreeGrafter"/>
</dbReference>
<comment type="caution">
    <text evidence="6">The sequence shown here is derived from an EMBL/GenBank/DDBJ whole genome shotgun (WGS) entry which is preliminary data.</text>
</comment>
<dbReference type="GO" id="GO:0005634">
    <property type="term" value="C:nucleus"/>
    <property type="evidence" value="ECO:0007669"/>
    <property type="project" value="TreeGrafter"/>
</dbReference>
<feature type="compositionally biased region" description="Polar residues" evidence="4">
    <location>
        <begin position="249"/>
        <end position="272"/>
    </location>
</feature>
<reference evidence="6 7" key="1">
    <citation type="journal article" date="2016" name="Genome Biol. Evol.">
        <title>Divergent and convergent evolution of fungal pathogenicity.</title>
        <authorList>
            <person name="Shang Y."/>
            <person name="Xiao G."/>
            <person name="Zheng P."/>
            <person name="Cen K."/>
            <person name="Zhan S."/>
            <person name="Wang C."/>
        </authorList>
    </citation>
    <scope>NUCLEOTIDE SEQUENCE [LARGE SCALE GENOMIC DNA]</scope>
    <source>
        <strain evidence="6 7">ARSEF 7405</strain>
    </source>
</reference>
<feature type="compositionally biased region" description="Acidic residues" evidence="4">
    <location>
        <begin position="416"/>
        <end position="431"/>
    </location>
</feature>
<keyword evidence="6" id="KW-0347">Helicase</keyword>
<feature type="compositionally biased region" description="Basic and acidic residues" evidence="4">
    <location>
        <begin position="493"/>
        <end position="504"/>
    </location>
</feature>
<keyword evidence="2" id="KW-0378">Hydrolase</keyword>
<dbReference type="FunFam" id="3.40.50.10810:FF:000053">
    <property type="entry name" value="SNF2 family helicase/ATPase, putative"/>
    <property type="match status" value="1"/>
</dbReference>
<evidence type="ECO:0000256" key="1">
    <source>
        <dbReference type="ARBA" id="ARBA00022741"/>
    </source>
</evidence>
<dbReference type="SUPFAM" id="SSF52540">
    <property type="entry name" value="P-loop containing nucleoside triphosphate hydrolases"/>
    <property type="match status" value="1"/>
</dbReference>
<dbReference type="GO" id="GO:0016787">
    <property type="term" value="F:hydrolase activity"/>
    <property type="evidence" value="ECO:0007669"/>
    <property type="project" value="UniProtKB-KW"/>
</dbReference>
<keyword evidence="1" id="KW-0547">Nucleotide-binding</keyword>
<dbReference type="GO" id="GO:0006281">
    <property type="term" value="P:DNA repair"/>
    <property type="evidence" value="ECO:0007669"/>
    <property type="project" value="TreeGrafter"/>
</dbReference>
<dbReference type="AlphaFoldDB" id="A0A167VE47"/>
<accession>A0A167VE47</accession>
<dbReference type="EMBL" id="AZGZ01000034">
    <property type="protein sequence ID" value="KZZ87398.1"/>
    <property type="molecule type" value="Genomic_DNA"/>
</dbReference>
<protein>
    <submittedName>
        <fullName evidence="6">SNF2 family helicase/ATPase</fullName>
    </submittedName>
</protein>
<evidence type="ECO:0000259" key="5">
    <source>
        <dbReference type="PROSITE" id="PS51192"/>
    </source>
</evidence>
<evidence type="ECO:0000313" key="6">
    <source>
        <dbReference type="EMBL" id="KZZ87398.1"/>
    </source>
</evidence>
<feature type="compositionally biased region" description="Basic and acidic residues" evidence="4">
    <location>
        <begin position="204"/>
        <end position="216"/>
    </location>
</feature>
<feature type="region of interest" description="Disordered" evidence="4">
    <location>
        <begin position="1"/>
        <end position="431"/>
    </location>
</feature>
<organism evidence="6 7">
    <name type="scientific">Ascosphaera apis ARSEF 7405</name>
    <dbReference type="NCBI Taxonomy" id="392613"/>
    <lineage>
        <taxon>Eukaryota</taxon>
        <taxon>Fungi</taxon>
        <taxon>Dikarya</taxon>
        <taxon>Ascomycota</taxon>
        <taxon>Pezizomycotina</taxon>
        <taxon>Eurotiomycetes</taxon>
        <taxon>Eurotiomycetidae</taxon>
        <taxon>Onygenales</taxon>
        <taxon>Ascosphaeraceae</taxon>
        <taxon>Ascosphaera</taxon>
    </lineage>
</organism>
<feature type="compositionally biased region" description="Low complexity" evidence="4">
    <location>
        <begin position="66"/>
        <end position="81"/>
    </location>
</feature>
<dbReference type="PANTHER" id="PTHR45626:SF14">
    <property type="entry name" value="ATP-DEPENDENT DNA HELICASE (EUROFUNG)"/>
    <property type="match status" value="1"/>
</dbReference>
<dbReference type="InterPro" id="IPR000330">
    <property type="entry name" value="SNF2_N"/>
</dbReference>
<dbReference type="GO" id="GO:0005524">
    <property type="term" value="F:ATP binding"/>
    <property type="evidence" value="ECO:0007669"/>
    <property type="project" value="UniProtKB-KW"/>
</dbReference>
<feature type="compositionally biased region" description="Polar residues" evidence="4">
    <location>
        <begin position="164"/>
        <end position="189"/>
    </location>
</feature>
<dbReference type="Gene3D" id="3.40.50.10810">
    <property type="entry name" value="Tandem AAA-ATPase domain"/>
    <property type="match status" value="1"/>
</dbReference>
<feature type="region of interest" description="Disordered" evidence="4">
    <location>
        <begin position="698"/>
        <end position="720"/>
    </location>
</feature>
<dbReference type="Proteomes" id="UP000242877">
    <property type="component" value="Unassembled WGS sequence"/>
</dbReference>
<gene>
    <name evidence="6" type="ORF">AAP_05631</name>
</gene>
<keyword evidence="3" id="KW-0067">ATP-binding</keyword>
<feature type="compositionally biased region" description="Basic and acidic residues" evidence="4">
    <location>
        <begin position="82"/>
        <end position="93"/>
    </location>
</feature>
<feature type="compositionally biased region" description="Basic residues" evidence="4">
    <location>
        <begin position="363"/>
        <end position="372"/>
    </location>
</feature>
<dbReference type="VEuPathDB" id="FungiDB:AAP_05631"/>
<feature type="compositionally biased region" description="Polar residues" evidence="4">
    <location>
        <begin position="131"/>
        <end position="143"/>
    </location>
</feature>
<dbReference type="Pfam" id="PF00176">
    <property type="entry name" value="SNF2-rel_dom"/>
    <property type="match status" value="1"/>
</dbReference>
<dbReference type="InterPro" id="IPR014001">
    <property type="entry name" value="Helicase_ATP-bd"/>
</dbReference>
<evidence type="ECO:0000256" key="3">
    <source>
        <dbReference type="ARBA" id="ARBA00022840"/>
    </source>
</evidence>
<feature type="compositionally biased region" description="Basic and acidic residues" evidence="4">
    <location>
        <begin position="102"/>
        <end position="121"/>
    </location>
</feature>
<proteinExistence type="predicted"/>
<name>A0A167VE47_9EURO</name>
<evidence type="ECO:0000256" key="4">
    <source>
        <dbReference type="SAM" id="MobiDB-lite"/>
    </source>
</evidence>
<dbReference type="InterPro" id="IPR027417">
    <property type="entry name" value="P-loop_NTPase"/>
</dbReference>
<feature type="domain" description="Helicase ATP-binding" evidence="5">
    <location>
        <begin position="459"/>
        <end position="653"/>
    </location>
</feature>
<dbReference type="CDD" id="cd18008">
    <property type="entry name" value="DEXDc_SHPRH-like"/>
    <property type="match status" value="1"/>
</dbReference>
<keyword evidence="7" id="KW-1185">Reference proteome</keyword>